<dbReference type="SUPFAM" id="SSF52980">
    <property type="entry name" value="Restriction endonuclease-like"/>
    <property type="match status" value="1"/>
</dbReference>
<gene>
    <name evidence="2" type="ORF">A3F54_00170</name>
</gene>
<dbReference type="InterPro" id="IPR011604">
    <property type="entry name" value="PDDEXK-like_dom_sf"/>
</dbReference>
<evidence type="ECO:0000259" key="1">
    <source>
        <dbReference type="Pfam" id="PF12705"/>
    </source>
</evidence>
<sequence>MFKASSFKLQMYETCPQQYKFTYVDKIADEYKTAKPYLTMGAHVHNALKDFYEKFEPDGRTLPVLEGLLRKRWAENRQGFMDRETERAWGLKALSMLKLYHQRMDVRITPKMLEDYYSYDIDTSLSVLGRIDRVDETDDGLHVIDYKTGVFHEEDINETQLLLYSLIVAKNTGQRVSKASFLFLPSFQWYSVEPKDDDYDYIAEQLRLKVKRIVEDQTLAPRVNKFCKNCDFLEICPAREKAEEFMKQEERAVEV</sequence>
<reference evidence="2 3" key="1">
    <citation type="journal article" date="2016" name="Nat. Commun.">
        <title>Thousands of microbial genomes shed light on interconnected biogeochemical processes in an aquifer system.</title>
        <authorList>
            <person name="Anantharaman K."/>
            <person name="Brown C.T."/>
            <person name="Hug L.A."/>
            <person name="Sharon I."/>
            <person name="Castelle C.J."/>
            <person name="Probst A.J."/>
            <person name="Thomas B.C."/>
            <person name="Singh A."/>
            <person name="Wilkins M.J."/>
            <person name="Karaoz U."/>
            <person name="Brodie E.L."/>
            <person name="Williams K.H."/>
            <person name="Hubbard S.S."/>
            <person name="Banfield J.F."/>
        </authorList>
    </citation>
    <scope>NUCLEOTIDE SEQUENCE [LARGE SCALE GENOMIC DNA]</scope>
</reference>
<dbReference type="STRING" id="1798542.A3F54_00170"/>
<dbReference type="Gene3D" id="3.90.320.10">
    <property type="match status" value="1"/>
</dbReference>
<evidence type="ECO:0000313" key="3">
    <source>
        <dbReference type="Proteomes" id="UP000176952"/>
    </source>
</evidence>
<dbReference type="Proteomes" id="UP000176952">
    <property type="component" value="Unassembled WGS sequence"/>
</dbReference>
<proteinExistence type="predicted"/>
<name>A0A1G2B9I8_9BACT</name>
<feature type="domain" description="PD-(D/E)XK endonuclease-like" evidence="1">
    <location>
        <begin position="5"/>
        <end position="237"/>
    </location>
</feature>
<dbReference type="EMBL" id="MHKD01000003">
    <property type="protein sequence ID" value="OGY85269.1"/>
    <property type="molecule type" value="Genomic_DNA"/>
</dbReference>
<accession>A0A1G2B9I8</accession>
<evidence type="ECO:0000313" key="2">
    <source>
        <dbReference type="EMBL" id="OGY85269.1"/>
    </source>
</evidence>
<dbReference type="AlphaFoldDB" id="A0A1G2B9I8"/>
<dbReference type="InterPro" id="IPR011335">
    <property type="entry name" value="Restrct_endonuc-II-like"/>
</dbReference>
<protein>
    <recommendedName>
        <fullName evidence="1">PD-(D/E)XK endonuclease-like domain-containing protein</fullName>
    </recommendedName>
</protein>
<dbReference type="InterPro" id="IPR038726">
    <property type="entry name" value="PDDEXK_AddAB-type"/>
</dbReference>
<comment type="caution">
    <text evidence="2">The sequence shown here is derived from an EMBL/GenBank/DDBJ whole genome shotgun (WGS) entry which is preliminary data.</text>
</comment>
<dbReference type="Pfam" id="PF12705">
    <property type="entry name" value="PDDEXK_1"/>
    <property type="match status" value="1"/>
</dbReference>
<organism evidence="2 3">
    <name type="scientific">Candidatus Kerfeldbacteria bacterium RIFCSPHIGHO2_12_FULL_48_17</name>
    <dbReference type="NCBI Taxonomy" id="1798542"/>
    <lineage>
        <taxon>Bacteria</taxon>
        <taxon>Candidatus Kerfeldiibacteriota</taxon>
    </lineage>
</organism>